<dbReference type="SMART" id="SM00582">
    <property type="entry name" value="RPR"/>
    <property type="match status" value="1"/>
</dbReference>
<accession>A0A0B2UMA3</accession>
<dbReference type="InterPro" id="IPR008942">
    <property type="entry name" value="ENTH_VHS"/>
</dbReference>
<dbReference type="InterPro" id="IPR006569">
    <property type="entry name" value="CID_dom"/>
</dbReference>
<keyword evidence="3" id="KW-1185">Reference proteome</keyword>
<dbReference type="RefSeq" id="XP_014564441.1">
    <property type="nucleotide sequence ID" value="XM_014708955.1"/>
</dbReference>
<evidence type="ECO:0000313" key="2">
    <source>
        <dbReference type="EMBL" id="KHN70399.1"/>
    </source>
</evidence>
<dbReference type="GeneID" id="26260894"/>
<comment type="caution">
    <text evidence="2">The sequence shown here is derived from an EMBL/GenBank/DDBJ whole genome shotgun (WGS) entry which is preliminary data.</text>
</comment>
<organism evidence="2 3">
    <name type="scientific">Ordospora colligata OC4</name>
    <dbReference type="NCBI Taxonomy" id="1354746"/>
    <lineage>
        <taxon>Eukaryota</taxon>
        <taxon>Fungi</taxon>
        <taxon>Fungi incertae sedis</taxon>
        <taxon>Microsporidia</taxon>
        <taxon>Ordosporidae</taxon>
        <taxon>Ordospora</taxon>
    </lineage>
</organism>
<feature type="domain" description="CID" evidence="1">
    <location>
        <begin position="1"/>
        <end position="146"/>
    </location>
</feature>
<dbReference type="HOGENOM" id="CLU_136889_0_0_1"/>
<dbReference type="InParanoid" id="A0A0B2UMA3"/>
<reference evidence="2 3" key="1">
    <citation type="journal article" date="2014" name="MBio">
        <title>The Ordospora colligata genome; evolution of extreme reduction in microsporidia and host-to-parasite horizontal gene transfer.</title>
        <authorList>
            <person name="Pombert J.-F."/>
            <person name="Haag K.L."/>
            <person name="Beidas S."/>
            <person name="Ebert D."/>
            <person name="Keeling P.J."/>
        </authorList>
    </citation>
    <scope>NUCLEOTIDE SEQUENCE [LARGE SCALE GENOMIC DNA]</scope>
    <source>
        <strain evidence="2 3">OC4</strain>
    </source>
</reference>
<evidence type="ECO:0000313" key="3">
    <source>
        <dbReference type="Proteomes" id="UP000031056"/>
    </source>
</evidence>
<sequence length="163" mass="18774">MTSLSKEYLLKALMNLVPTEEQMKTIGLFIKTFKKDHSAILDAWMFVYERSSAYHRLNMLYLANEIMQTTRDADAYSVELKIAFKTAVLKVFEQTKQAVVGNAHLYKKYCELENVWIQRNVMGVESCGLDLPELIRNIERAFGDKTRLCGVLEDALVRIRSGQ</sequence>
<dbReference type="VEuPathDB" id="MicrosporidiaDB:M896_010510"/>
<dbReference type="OrthoDB" id="10069473at2759"/>
<dbReference type="Gene3D" id="1.25.40.90">
    <property type="match status" value="1"/>
</dbReference>
<dbReference type="AlphaFoldDB" id="A0A0B2UMA3"/>
<dbReference type="Proteomes" id="UP000031056">
    <property type="component" value="Unassembled WGS sequence"/>
</dbReference>
<dbReference type="PROSITE" id="PS51391">
    <property type="entry name" value="CID"/>
    <property type="match status" value="1"/>
</dbReference>
<gene>
    <name evidence="2" type="ORF">M896_010510</name>
</gene>
<dbReference type="EMBL" id="JOKQ01000001">
    <property type="protein sequence ID" value="KHN70399.1"/>
    <property type="molecule type" value="Genomic_DNA"/>
</dbReference>
<name>A0A0B2UMA3_9MICR</name>
<protein>
    <recommendedName>
        <fullName evidence="1">CID domain-containing protein</fullName>
    </recommendedName>
</protein>
<dbReference type="Pfam" id="PF04818">
    <property type="entry name" value="CID"/>
    <property type="match status" value="1"/>
</dbReference>
<dbReference type="STRING" id="1354746.A0A0B2UMA3"/>
<proteinExistence type="predicted"/>
<evidence type="ECO:0000259" key="1">
    <source>
        <dbReference type="PROSITE" id="PS51391"/>
    </source>
</evidence>